<dbReference type="InterPro" id="IPR017584">
    <property type="entry name" value="Pyridine_nucleo_diS_OxRdtase_N"/>
</dbReference>
<dbReference type="InterPro" id="IPR036676">
    <property type="entry name" value="PurM-like_C_sf"/>
</dbReference>
<evidence type="ECO:0000256" key="5">
    <source>
        <dbReference type="ARBA" id="ARBA00023266"/>
    </source>
</evidence>
<evidence type="ECO:0000313" key="10">
    <source>
        <dbReference type="Proteomes" id="UP000660262"/>
    </source>
</evidence>
<evidence type="ECO:0008006" key="11">
    <source>
        <dbReference type="Google" id="ProtNLM"/>
    </source>
</evidence>
<dbReference type="SUPFAM" id="SSF56042">
    <property type="entry name" value="PurM C-terminal domain-like"/>
    <property type="match status" value="1"/>
</dbReference>
<dbReference type="NCBIfam" id="TIGR00476">
    <property type="entry name" value="selD"/>
    <property type="match status" value="1"/>
</dbReference>
<dbReference type="Gene3D" id="3.90.650.10">
    <property type="entry name" value="PurM-like C-terminal domain"/>
    <property type="match status" value="1"/>
</dbReference>
<dbReference type="Proteomes" id="UP000660262">
    <property type="component" value="Unassembled WGS sequence"/>
</dbReference>
<evidence type="ECO:0000259" key="8">
    <source>
        <dbReference type="Pfam" id="PF07992"/>
    </source>
</evidence>
<dbReference type="CDD" id="cd02195">
    <property type="entry name" value="SelD"/>
    <property type="match status" value="1"/>
</dbReference>
<evidence type="ECO:0000256" key="2">
    <source>
        <dbReference type="ARBA" id="ARBA00022741"/>
    </source>
</evidence>
<keyword evidence="5" id="KW-0711">Selenium</keyword>
<feature type="domain" description="PurM-like N-terminal" evidence="6">
    <location>
        <begin position="450"/>
        <end position="558"/>
    </location>
</feature>
<dbReference type="SUPFAM" id="SSF51905">
    <property type="entry name" value="FAD/NAD(P)-binding domain"/>
    <property type="match status" value="2"/>
</dbReference>
<feature type="domain" description="FAD/NAD(P)-binding" evidence="8">
    <location>
        <begin position="11"/>
        <end position="302"/>
    </location>
</feature>
<dbReference type="InterPro" id="IPR004536">
    <property type="entry name" value="SPS/SelD"/>
</dbReference>
<protein>
    <recommendedName>
        <fullName evidence="11">Selenide, water dikinase</fullName>
    </recommendedName>
</protein>
<keyword evidence="1" id="KW-0808">Transferase</keyword>
<sequence length="763" mass="81192">MDTTPMMRVRDLVLVGGGHSHVMVLMHFAMKPMQGTKLTLVTSTVHTPYSGMLPGFVAGTYTHDECHIDLSRLCRFANAQLIHAPCMGIDRHAKTVALKNRPSVNYDVLSIDVGSIPAASSVPGAQTHATPVKPIDGFCSRWDAALSRSSSTTRLAVVGGGAGGVELALAMRTRLPEAHVAVFTRSEVLAEKAPAARRIFRKEIQDKNIELHEHCAVSELKQGVLVTKEGTTHNFDECFWCTQAGCQPWLAESGLACDKSGFVYVDETLQTETDADIFAAGDCANVRKHPRPKAGVFAVRQGMPLAENLRRILKGERAKPFKPQSTFLSLISTGDGRAAATKGSMCLAPRAWLWRLKDNIDRKFMHKFGRDIPFKKMHAAMRRKAEQSIPEVARASRSRVGGEDAIAALMKAPMRCGGCGAKVGAGVLSRVLEAVRPLIHTHADVVQGAGDDAAIVRQRSGELGVHTVDFFRAFIDDLHTFGHIAANHALSDCHAMGAKPVSALCVVTVPYGLESKVEDDLVQLLSGACVSLAEAGCQLAGGHTCEGAEVALGFCVYGTLPEMEGALRKGGCRAGDRIILTKPLGTGALLAADMRGAATGRHVQAALQMMKKSNAGAADVLRTYACTACTDVTGFGLVGHLVEMLKASSGSVVASLVEPAKIPTLVGAKDAVASGIFSSIQPDNQRAARAIKKHSFMKDPKYPLLFDPQTAGGLLATVPQSRVSDCLRDLREAGYDSACVIGEITADGNHDGELVTLGASIQL</sequence>
<dbReference type="OrthoDB" id="409395at2759"/>
<evidence type="ECO:0000259" key="6">
    <source>
        <dbReference type="Pfam" id="PF00586"/>
    </source>
</evidence>
<name>A0A830HME1_9CHLO</name>
<dbReference type="InterPro" id="IPR036188">
    <property type="entry name" value="FAD/NAD-bd_sf"/>
</dbReference>
<dbReference type="Pfam" id="PF07992">
    <property type="entry name" value="Pyr_redox_2"/>
    <property type="match status" value="1"/>
</dbReference>
<comment type="caution">
    <text evidence="9">The sequence shown here is derived from an EMBL/GenBank/DDBJ whole genome shotgun (WGS) entry which is preliminary data.</text>
</comment>
<proteinExistence type="predicted"/>
<dbReference type="InterPro" id="IPR036921">
    <property type="entry name" value="PurM-like_N_sf"/>
</dbReference>
<dbReference type="PANTHER" id="PTHR10256:SF0">
    <property type="entry name" value="INACTIVE SELENIDE, WATER DIKINASE-LIKE PROTEIN-RELATED"/>
    <property type="match status" value="1"/>
</dbReference>
<dbReference type="Gene3D" id="3.50.50.100">
    <property type="match status" value="1"/>
</dbReference>
<dbReference type="GO" id="GO:0016491">
    <property type="term" value="F:oxidoreductase activity"/>
    <property type="evidence" value="ECO:0007669"/>
    <property type="project" value="InterPro"/>
</dbReference>
<dbReference type="PANTHER" id="PTHR10256">
    <property type="entry name" value="SELENIDE, WATER DIKINASE"/>
    <property type="match status" value="1"/>
</dbReference>
<dbReference type="Pfam" id="PF02769">
    <property type="entry name" value="AIRS_C"/>
    <property type="match status" value="1"/>
</dbReference>
<dbReference type="GO" id="GO:0005524">
    <property type="term" value="F:ATP binding"/>
    <property type="evidence" value="ECO:0007669"/>
    <property type="project" value="UniProtKB-KW"/>
</dbReference>
<dbReference type="GO" id="GO:0005737">
    <property type="term" value="C:cytoplasm"/>
    <property type="evidence" value="ECO:0007669"/>
    <property type="project" value="TreeGrafter"/>
</dbReference>
<dbReference type="InterPro" id="IPR023753">
    <property type="entry name" value="FAD/NAD-binding_dom"/>
</dbReference>
<organism evidence="9 10">
    <name type="scientific">Pycnococcus provasolii</name>
    <dbReference type="NCBI Taxonomy" id="41880"/>
    <lineage>
        <taxon>Eukaryota</taxon>
        <taxon>Viridiplantae</taxon>
        <taxon>Chlorophyta</taxon>
        <taxon>Pseudoscourfieldiophyceae</taxon>
        <taxon>Pseudoscourfieldiales</taxon>
        <taxon>Pycnococcaceae</taxon>
        <taxon>Pycnococcus</taxon>
    </lineage>
</organism>
<accession>A0A830HME1</accession>
<dbReference type="EMBL" id="BNJQ01000014">
    <property type="protein sequence ID" value="GHP06960.1"/>
    <property type="molecule type" value="Genomic_DNA"/>
</dbReference>
<keyword evidence="4" id="KW-0067">ATP-binding</keyword>
<dbReference type="Gene3D" id="3.30.1330.10">
    <property type="entry name" value="PurM-like, N-terminal domain"/>
    <property type="match status" value="1"/>
</dbReference>
<evidence type="ECO:0000256" key="3">
    <source>
        <dbReference type="ARBA" id="ARBA00022777"/>
    </source>
</evidence>
<keyword evidence="10" id="KW-1185">Reference proteome</keyword>
<dbReference type="SUPFAM" id="SSF55326">
    <property type="entry name" value="PurM N-terminal domain-like"/>
    <property type="match status" value="1"/>
</dbReference>
<dbReference type="InterPro" id="IPR010918">
    <property type="entry name" value="PurM-like_C_dom"/>
</dbReference>
<dbReference type="Pfam" id="PF00586">
    <property type="entry name" value="AIRS"/>
    <property type="match status" value="1"/>
</dbReference>
<reference evidence="9" key="1">
    <citation type="submission" date="2020-10" db="EMBL/GenBank/DDBJ databases">
        <title>Unveiling of a novel bifunctional photoreceptor, Dualchrome1, isolated from a cosmopolitan green alga.</title>
        <authorList>
            <person name="Suzuki S."/>
            <person name="Kawachi M."/>
        </authorList>
    </citation>
    <scope>NUCLEOTIDE SEQUENCE</scope>
    <source>
        <strain evidence="9">NIES 2893</strain>
    </source>
</reference>
<feature type="domain" description="PurM-like C-terminal" evidence="7">
    <location>
        <begin position="573"/>
        <end position="751"/>
    </location>
</feature>
<evidence type="ECO:0000256" key="1">
    <source>
        <dbReference type="ARBA" id="ARBA00022679"/>
    </source>
</evidence>
<gene>
    <name evidence="9" type="ORF">PPROV_000570400</name>
</gene>
<dbReference type="InterPro" id="IPR016188">
    <property type="entry name" value="PurM-like_N"/>
</dbReference>
<dbReference type="AlphaFoldDB" id="A0A830HME1"/>
<evidence type="ECO:0000313" key="9">
    <source>
        <dbReference type="EMBL" id="GHP06960.1"/>
    </source>
</evidence>
<dbReference type="GO" id="GO:0004756">
    <property type="term" value="F:selenide, water dikinase activity"/>
    <property type="evidence" value="ECO:0007669"/>
    <property type="project" value="TreeGrafter"/>
</dbReference>
<keyword evidence="3" id="KW-0418">Kinase</keyword>
<dbReference type="GO" id="GO:0016260">
    <property type="term" value="P:selenocysteine biosynthetic process"/>
    <property type="evidence" value="ECO:0007669"/>
    <property type="project" value="TreeGrafter"/>
</dbReference>
<keyword evidence="2" id="KW-0547">Nucleotide-binding</keyword>
<evidence type="ECO:0000259" key="7">
    <source>
        <dbReference type="Pfam" id="PF02769"/>
    </source>
</evidence>
<evidence type="ECO:0000256" key="4">
    <source>
        <dbReference type="ARBA" id="ARBA00022840"/>
    </source>
</evidence>
<dbReference type="NCBIfam" id="TIGR03169">
    <property type="entry name" value="Nterm_to_SelD"/>
    <property type="match status" value="1"/>
</dbReference>